<feature type="region of interest" description="Disordered" evidence="7">
    <location>
        <begin position="872"/>
        <end position="1130"/>
    </location>
</feature>
<dbReference type="CDD" id="cd16620">
    <property type="entry name" value="vRING-HC-C4C4_RBBP6"/>
    <property type="match status" value="1"/>
</dbReference>
<dbReference type="Gene3D" id="3.10.20.90">
    <property type="entry name" value="Phosphatidylinositol 3-kinase Catalytic Subunit, Chain A, domain 1"/>
    <property type="match status" value="1"/>
</dbReference>
<keyword evidence="3 6" id="KW-0863">Zinc-finger</keyword>
<feature type="compositionally biased region" description="Basic and acidic residues" evidence="7">
    <location>
        <begin position="1081"/>
        <end position="1096"/>
    </location>
</feature>
<keyword evidence="5" id="KW-0539">Nucleus</keyword>
<feature type="region of interest" description="Disordered" evidence="7">
    <location>
        <begin position="1484"/>
        <end position="1507"/>
    </location>
</feature>
<feature type="region of interest" description="Disordered" evidence="7">
    <location>
        <begin position="625"/>
        <end position="726"/>
    </location>
</feature>
<evidence type="ECO:0000256" key="3">
    <source>
        <dbReference type="ARBA" id="ARBA00022771"/>
    </source>
</evidence>
<feature type="compositionally biased region" description="Low complexity" evidence="7">
    <location>
        <begin position="124"/>
        <end position="135"/>
    </location>
</feature>
<dbReference type="SMART" id="SM01180">
    <property type="entry name" value="DWNN"/>
    <property type="match status" value="1"/>
</dbReference>
<dbReference type="GO" id="GO:0006397">
    <property type="term" value="P:mRNA processing"/>
    <property type="evidence" value="ECO:0007669"/>
    <property type="project" value="InterPro"/>
</dbReference>
<feature type="compositionally biased region" description="Polar residues" evidence="7">
    <location>
        <begin position="771"/>
        <end position="781"/>
    </location>
</feature>
<sequence>MSVHYKFKSTLDYDTVSFDGLHISVCDLKKAIFHQKRIGKNIDFDLQVTNAQTKEDYTNDDSLIEKNTSLIVSRVPLNVEQNQSWDRCQSQAITGAKDDLNSGLTVDSTRSDGLEDDKIPAMMNQSTQNNNPSNQAYKEHKKEPSPFFNDQESVVQKPEIPEDLLCNICKDLLTDAVMIPCCGNSYCDECIRTVLLESEEHECPDCNEKDVLPETLIPNRFLRNSVMTFKNETGYIKQRINISTVSSEPHETQKIETKVAISQNELKEPSGKVSITQSCALQSPKDASEIPTNTGAKDSILESIFQSETLPESIVENEKEVLPLLPPGTEPLLSIPSISGLQQDDRNLLPTMKKKNCEKAYVHEVRFQECRPGFNKENPHERVDVRRVGNLRSTSKRRSLSPKQSHRMNYPIKNTSLPQSMIPTNEYLNLPPTDVSRYTSNVDCLSGIRRSSEDRSGTPTVDEPHLQVQIPMNQTSLLRYPPVDDRIPPNLTQNCNRIPGMVSQNVPLLSNPYMNHPRMNMYPRQQGPYYGPSRYDRTQYQQPRFRMSQPPCHYNAPPRPLTELPDRGYHGIQAPVLAPQPQIQHLSLSLPQPEPVRNIHNGIINSGIIDDPLEAFERMLREKDERDRRFGKHRRRTRSRSRTRSYSRSRSRSFSRRTPLSSCISRSRSPLTKRRSSRSPLSLKQHIKTPKKRSRSGSFSISRSRSYSRSQSSRGSITRERERECERERSRDWDRESLLRYKSPIRSPTRFQKIRDRHRARSRETRENYNGYYNDSQTNNYELRDRDSSSTRVRFSGRYTSRSQSSQHNIPPLLPHLAAEARPPPLMSLGTPDSERKDYYDSYNRYAGSLTQPYNNSPLREPHYKRLDDVASSKVKTHYDPPSSGIGLSKDDRDRSRIGAPKELEDRTQDLDIDKYHKLHSRNERTYEHEVRRREKGSDRRELNQDRERDKDKDDRDRLLTGGEREEKMRDKHDRERRDKDEDRNTERFNHDRQMEKTEYDKQRCRSDYDRNKLENKSSRTNRERKERGQEIEKNCERQGRYERRSADRQKSQNSSSPHLKKKRSNIEYFSPERLKKKGKDYHEDKPDEKLKEKRVREKKRKKDIEEKEKKKKKKKDKKLIPKEVPTNELSKSLFEPEILASDIRMKDAELSETKSHDVEVNHIQLINNTDSLDKLTTSTNVMRFEEKSLINDSEYPESSEQKLSRQADAELSRNPPNPNFKQISESKSDLKSIDSIYGDLDRTKINASETYSLVSNINDEDANENLSTNEDIKLTPTPQYEVNDSEKITMPFQILSRDIYVREKSPTDSKKDEFLAPMPELSKWERDDNNTEKLDETVIDSSSENILIQDESKPTKVVTSEVLKRAENAIFQKAINAIRPIEIKKISDSRKILYQNPENKSLDLGINRDIRKNVNVTIDVDKNERNVEIIEPFKKSKLDRSKFRIPSETHSPTRLSVRERLGEKVEKDKVKISIPLKPFLDSTDVNKYHSGTSQSPKLTEEEQLSPVMKRRVKLSSFDGSSINEREVISSERKQEKETCELTQEKKDRRGEKFNSKVEEDIEMSSPVDSRTDRVDRIEKERKRERDHDQDVHTSHSIAYNQENSEKLTFSKRRKTDEDGDKKSRGDKKRKKEQGSRNKSRDRKKRKEKKRKKDKSKVQEKKTKYKYLSNSRNHTQIIEDKNNIKSLDLLSQDEQSTMKQRKFLKHIIDRKRSANDEVCFGLDYSALESDVDSKKSKLCAQKSKLMVQQINVNQETETDTVKQKIVSKSSFDDSNSSTTSLTVSDSSDDSRRKRKKKHKKHKKAKSAKKDSSTDTDSDSDSTISSSDEEKYKRKSRKSRNKSSQPKRKRKSRHK</sequence>
<feature type="compositionally biased region" description="Basic residues" evidence="7">
    <location>
        <begin position="1832"/>
        <end position="1854"/>
    </location>
</feature>
<evidence type="ECO:0000259" key="8">
    <source>
        <dbReference type="PROSITE" id="PS50089"/>
    </source>
</evidence>
<comment type="subcellular location">
    <subcellularLocation>
        <location evidence="1">Nucleus</location>
    </subcellularLocation>
</comment>
<dbReference type="PROSITE" id="PS51698">
    <property type="entry name" value="U_BOX"/>
    <property type="match status" value="1"/>
</dbReference>
<feature type="region of interest" description="Disordered" evidence="7">
    <location>
        <begin position="1752"/>
        <end position="1854"/>
    </location>
</feature>
<feature type="compositionally biased region" description="Basic residues" evidence="7">
    <location>
        <begin position="1625"/>
        <end position="1655"/>
    </location>
</feature>
<feature type="region of interest" description="Disordered" evidence="7">
    <location>
        <begin position="1192"/>
        <end position="1227"/>
    </location>
</feature>
<dbReference type="PROSITE" id="PS50089">
    <property type="entry name" value="ZF_RING_2"/>
    <property type="match status" value="1"/>
</dbReference>
<dbReference type="PANTHER" id="PTHR15439:SF0">
    <property type="entry name" value="CELL DIVISION CYCLE AND APOPTOSIS REGULATOR PROTEIN 1-RELATED"/>
    <property type="match status" value="1"/>
</dbReference>
<dbReference type="InterPro" id="IPR014891">
    <property type="entry name" value="DWNN_domain"/>
</dbReference>
<gene>
    <name evidence="11" type="ORF">PV328_010436</name>
</gene>
<dbReference type="InterPro" id="IPR013083">
    <property type="entry name" value="Znf_RING/FYVE/PHD"/>
</dbReference>
<dbReference type="GO" id="GO:0008270">
    <property type="term" value="F:zinc ion binding"/>
    <property type="evidence" value="ECO:0007669"/>
    <property type="project" value="UniProtKB-KW"/>
</dbReference>
<dbReference type="InterPro" id="IPR033489">
    <property type="entry name" value="RBBP6"/>
</dbReference>
<feature type="compositionally biased region" description="Basic and acidic residues" evidence="7">
    <location>
        <begin position="1526"/>
        <end position="1559"/>
    </location>
</feature>
<accession>A0AA39KQ66</accession>
<dbReference type="EMBL" id="JAQQBS010000004">
    <property type="protein sequence ID" value="KAK0169795.1"/>
    <property type="molecule type" value="Genomic_DNA"/>
</dbReference>
<evidence type="ECO:0000256" key="2">
    <source>
        <dbReference type="ARBA" id="ARBA00022723"/>
    </source>
</evidence>
<reference evidence="11" key="1">
    <citation type="journal article" date="2023" name="bioRxiv">
        <title>Scaffold-level genome assemblies of two parasitoid biocontrol wasps reveal the parthenogenesis mechanism and an associated novel virus.</title>
        <authorList>
            <person name="Inwood S."/>
            <person name="Skelly J."/>
            <person name="Guhlin J."/>
            <person name="Harrop T."/>
            <person name="Goldson S."/>
            <person name="Dearden P."/>
        </authorList>
    </citation>
    <scope>NUCLEOTIDE SEQUENCE</scope>
    <source>
        <strain evidence="11">Irish</strain>
        <tissue evidence="11">Whole body</tissue>
    </source>
</reference>
<dbReference type="GO" id="GO:0016567">
    <property type="term" value="P:protein ubiquitination"/>
    <property type="evidence" value="ECO:0007669"/>
    <property type="project" value="InterPro"/>
</dbReference>
<feature type="compositionally biased region" description="Basic residues" evidence="7">
    <location>
        <begin position="394"/>
        <end position="406"/>
    </location>
</feature>
<dbReference type="GO" id="GO:0006511">
    <property type="term" value="P:ubiquitin-dependent protein catabolic process"/>
    <property type="evidence" value="ECO:0007669"/>
    <property type="project" value="TreeGrafter"/>
</dbReference>
<feature type="compositionally biased region" description="Polar residues" evidence="7">
    <location>
        <begin position="1484"/>
        <end position="1498"/>
    </location>
</feature>
<feature type="domain" description="RING-type" evidence="8">
    <location>
        <begin position="166"/>
        <end position="207"/>
    </location>
</feature>
<dbReference type="SMART" id="SM00184">
    <property type="entry name" value="RING"/>
    <property type="match status" value="1"/>
</dbReference>
<feature type="domain" description="DWNN" evidence="9">
    <location>
        <begin position="3"/>
        <end position="76"/>
    </location>
</feature>
<dbReference type="SUPFAM" id="SSF57850">
    <property type="entry name" value="RING/U-box"/>
    <property type="match status" value="1"/>
</dbReference>
<feature type="domain" description="U-box" evidence="10">
    <location>
        <begin position="159"/>
        <end position="236"/>
    </location>
</feature>
<protein>
    <recommendedName>
        <fullName evidence="13">E3 ubiquitin-protein ligase RBBP6</fullName>
    </recommendedName>
</protein>
<evidence type="ECO:0000256" key="5">
    <source>
        <dbReference type="ARBA" id="ARBA00023242"/>
    </source>
</evidence>
<dbReference type="InterPro" id="IPR003613">
    <property type="entry name" value="Ubox_domain"/>
</dbReference>
<dbReference type="InterPro" id="IPR001841">
    <property type="entry name" value="Znf_RING"/>
</dbReference>
<proteinExistence type="predicted"/>
<feature type="compositionally biased region" description="Basic and acidic residues" evidence="7">
    <location>
        <begin position="1615"/>
        <end position="1624"/>
    </location>
</feature>
<feature type="compositionally biased region" description="Basic residues" evidence="7">
    <location>
        <begin position="1792"/>
        <end position="1806"/>
    </location>
</feature>
<dbReference type="GO" id="GO:0005634">
    <property type="term" value="C:nucleus"/>
    <property type="evidence" value="ECO:0007669"/>
    <property type="project" value="UniProtKB-SubCell"/>
</dbReference>
<dbReference type="PANTHER" id="PTHR15439">
    <property type="entry name" value="RETINOBLASTOMA-BINDING PROTEIN 6"/>
    <property type="match status" value="1"/>
</dbReference>
<feature type="compositionally biased region" description="Basic and acidic residues" evidence="7">
    <location>
        <begin position="1570"/>
        <end position="1594"/>
    </location>
</feature>
<organism evidence="11 12">
    <name type="scientific">Microctonus aethiopoides</name>
    <dbReference type="NCBI Taxonomy" id="144406"/>
    <lineage>
        <taxon>Eukaryota</taxon>
        <taxon>Metazoa</taxon>
        <taxon>Ecdysozoa</taxon>
        <taxon>Arthropoda</taxon>
        <taxon>Hexapoda</taxon>
        <taxon>Insecta</taxon>
        <taxon>Pterygota</taxon>
        <taxon>Neoptera</taxon>
        <taxon>Endopterygota</taxon>
        <taxon>Hymenoptera</taxon>
        <taxon>Apocrita</taxon>
        <taxon>Ichneumonoidea</taxon>
        <taxon>Braconidae</taxon>
        <taxon>Euphorinae</taxon>
        <taxon>Microctonus</taxon>
    </lineage>
</organism>
<dbReference type="PROSITE" id="PS51282">
    <property type="entry name" value="DWNN"/>
    <property type="match status" value="1"/>
</dbReference>
<keyword evidence="12" id="KW-1185">Reference proteome</keyword>
<keyword evidence="2" id="KW-0479">Metal-binding</keyword>
<feature type="region of interest" description="Disordered" evidence="7">
    <location>
        <begin position="392"/>
        <end position="417"/>
    </location>
</feature>
<feature type="compositionally biased region" description="Basic and acidic residues" evidence="7">
    <location>
        <begin position="717"/>
        <end position="726"/>
    </location>
</feature>
<feature type="region of interest" description="Disordered" evidence="7">
    <location>
        <begin position="1526"/>
        <end position="1674"/>
    </location>
</feature>
<dbReference type="GO" id="GO:0061630">
    <property type="term" value="F:ubiquitin protein ligase activity"/>
    <property type="evidence" value="ECO:0007669"/>
    <property type="project" value="InterPro"/>
</dbReference>
<dbReference type="Proteomes" id="UP001168990">
    <property type="component" value="Unassembled WGS sequence"/>
</dbReference>
<feature type="compositionally biased region" description="Basic and acidic residues" evidence="7">
    <location>
        <begin position="889"/>
        <end position="1051"/>
    </location>
</feature>
<dbReference type="Pfam" id="PF08783">
    <property type="entry name" value="DWNN"/>
    <property type="match status" value="1"/>
</dbReference>
<feature type="compositionally biased region" description="Basic residues" evidence="7">
    <location>
        <begin position="629"/>
        <end position="655"/>
    </location>
</feature>
<feature type="compositionally biased region" description="Low complexity" evidence="7">
    <location>
        <begin position="696"/>
        <end position="716"/>
    </location>
</feature>
<reference evidence="11" key="2">
    <citation type="submission" date="2023-03" db="EMBL/GenBank/DDBJ databases">
        <authorList>
            <person name="Inwood S.N."/>
            <person name="Skelly J.G."/>
            <person name="Guhlin J."/>
            <person name="Harrop T.W.R."/>
            <person name="Goldson S.G."/>
            <person name="Dearden P.K."/>
        </authorList>
    </citation>
    <scope>NUCLEOTIDE SEQUENCE</scope>
    <source>
        <strain evidence="11">Irish</strain>
        <tissue evidence="11">Whole body</tissue>
    </source>
</reference>
<name>A0AA39KQ66_9HYME</name>
<feature type="compositionally biased region" description="Basic and acidic residues" evidence="7">
    <location>
        <begin position="1200"/>
        <end position="1212"/>
    </location>
</feature>
<feature type="region of interest" description="Disordered" evidence="7">
    <location>
        <begin position="747"/>
        <end position="839"/>
    </location>
</feature>
<feature type="region of interest" description="Disordered" evidence="7">
    <location>
        <begin position="124"/>
        <end position="149"/>
    </location>
</feature>
<evidence type="ECO:0008006" key="13">
    <source>
        <dbReference type="Google" id="ProtNLM"/>
    </source>
</evidence>
<evidence type="ECO:0000256" key="1">
    <source>
        <dbReference type="ARBA" id="ARBA00004123"/>
    </source>
</evidence>
<evidence type="ECO:0000313" key="11">
    <source>
        <dbReference type="EMBL" id="KAK0169795.1"/>
    </source>
</evidence>
<evidence type="ECO:0000259" key="10">
    <source>
        <dbReference type="PROSITE" id="PS51698"/>
    </source>
</evidence>
<evidence type="ECO:0000256" key="4">
    <source>
        <dbReference type="ARBA" id="ARBA00022833"/>
    </source>
</evidence>
<feature type="compositionally biased region" description="Low complexity" evidence="7">
    <location>
        <begin position="1767"/>
        <end position="1785"/>
    </location>
</feature>
<keyword evidence="4" id="KW-0862">Zinc</keyword>
<evidence type="ECO:0000256" key="6">
    <source>
        <dbReference type="PROSITE-ProRule" id="PRU00175"/>
    </source>
</evidence>
<evidence type="ECO:0000259" key="9">
    <source>
        <dbReference type="PROSITE" id="PS51282"/>
    </source>
</evidence>
<feature type="compositionally biased region" description="Polar residues" evidence="7">
    <location>
        <begin position="790"/>
        <end position="809"/>
    </location>
</feature>
<dbReference type="Gene3D" id="3.30.40.10">
    <property type="entry name" value="Zinc/RING finger domain, C3HC4 (zinc finger)"/>
    <property type="match status" value="1"/>
</dbReference>
<feature type="compositionally biased region" description="Low complexity" evidence="7">
    <location>
        <begin position="656"/>
        <end position="670"/>
    </location>
</feature>
<comment type="caution">
    <text evidence="11">The sequence shown here is derived from an EMBL/GenBank/DDBJ whole genome shotgun (WGS) entry which is preliminary data.</text>
</comment>
<evidence type="ECO:0000313" key="12">
    <source>
        <dbReference type="Proteomes" id="UP001168990"/>
    </source>
</evidence>
<evidence type="ECO:0000256" key="7">
    <source>
        <dbReference type="SAM" id="MobiDB-lite"/>
    </source>
</evidence>
<feature type="compositionally biased region" description="Basic residues" evidence="7">
    <location>
        <begin position="685"/>
        <end position="695"/>
    </location>
</feature>